<dbReference type="InterPro" id="IPR011606">
    <property type="entry name" value="Brnchd-chn_aa_trnsp_permease"/>
</dbReference>
<feature type="transmembrane region" description="Helical" evidence="8">
    <location>
        <begin position="68"/>
        <end position="93"/>
    </location>
</feature>
<comment type="similarity">
    <text evidence="2">Belongs to the AzlC family.</text>
</comment>
<feature type="transmembrane region" description="Helical" evidence="8">
    <location>
        <begin position="190"/>
        <end position="209"/>
    </location>
</feature>
<feature type="transmembrane region" description="Helical" evidence="8">
    <location>
        <begin position="14"/>
        <end position="31"/>
    </location>
</feature>
<keyword evidence="5 8" id="KW-0812">Transmembrane</keyword>
<organism evidence="9 10">
    <name type="scientific">Lactobacillus kullabergensis</name>
    <dbReference type="NCBI Taxonomy" id="1218493"/>
    <lineage>
        <taxon>Bacteria</taxon>
        <taxon>Bacillati</taxon>
        <taxon>Bacillota</taxon>
        <taxon>Bacilli</taxon>
        <taxon>Lactobacillales</taxon>
        <taxon>Lactobacillaceae</taxon>
        <taxon>Lactobacillus</taxon>
    </lineage>
</organism>
<name>A0A0F4L9H0_9LACO</name>
<evidence type="ECO:0000256" key="8">
    <source>
        <dbReference type="SAM" id="Phobius"/>
    </source>
</evidence>
<evidence type="ECO:0000256" key="2">
    <source>
        <dbReference type="ARBA" id="ARBA00010735"/>
    </source>
</evidence>
<evidence type="ECO:0000256" key="5">
    <source>
        <dbReference type="ARBA" id="ARBA00022692"/>
    </source>
</evidence>
<dbReference type="Pfam" id="PF03591">
    <property type="entry name" value="AzlC"/>
    <property type="match status" value="1"/>
</dbReference>
<dbReference type="RefSeq" id="WP_045928185.1">
    <property type="nucleotide sequence ID" value="NZ_JBHSZS010000025.1"/>
</dbReference>
<evidence type="ECO:0000256" key="4">
    <source>
        <dbReference type="ARBA" id="ARBA00022475"/>
    </source>
</evidence>
<dbReference type="EMBL" id="JXBY01000019">
    <property type="protein sequence ID" value="KJY55467.1"/>
    <property type="molecule type" value="Genomic_DNA"/>
</dbReference>
<accession>A0A0F4L9H0</accession>
<evidence type="ECO:0000313" key="10">
    <source>
        <dbReference type="Proteomes" id="UP000033533"/>
    </source>
</evidence>
<feature type="transmembrane region" description="Helical" evidence="8">
    <location>
        <begin position="43"/>
        <end position="62"/>
    </location>
</feature>
<evidence type="ECO:0000256" key="1">
    <source>
        <dbReference type="ARBA" id="ARBA00004651"/>
    </source>
</evidence>
<dbReference type="PANTHER" id="PTHR34979">
    <property type="entry name" value="INNER MEMBRANE PROTEIN YGAZ"/>
    <property type="match status" value="1"/>
</dbReference>
<comment type="caution">
    <text evidence="9">The sequence shown here is derived from an EMBL/GenBank/DDBJ whole genome shotgun (WGS) entry which is preliminary data.</text>
</comment>
<dbReference type="OrthoDB" id="3177005at2"/>
<dbReference type="GO" id="GO:1903785">
    <property type="term" value="P:L-valine transmembrane transport"/>
    <property type="evidence" value="ECO:0007669"/>
    <property type="project" value="TreeGrafter"/>
</dbReference>
<sequence>MDTYLTKKSAIKESIPTIFGYIGISTAFGIIGKASGFSTLEVCLMSILIYAGSVQLTTLNMLVAGSPIASIVLAAFLVNSRVILMSTTVAGYLKQENLKRNILIGTFLTDESFALGMNKINYTNDKLNFTWFNTVNIVSYITWQAGTLLGAALGSFITDPKKLGLDFAIVAMFIGLLYLQVIGDKKLNKVLQIIVILISFALTYLLTIILPGNLVVIVVTLIGCSLGMVIKHVFF</sequence>
<evidence type="ECO:0000256" key="3">
    <source>
        <dbReference type="ARBA" id="ARBA00022448"/>
    </source>
</evidence>
<dbReference type="STRING" id="1218493.JF76_11100"/>
<keyword evidence="4" id="KW-1003">Cell membrane</keyword>
<gene>
    <name evidence="9" type="ORF">JF76_11100</name>
</gene>
<reference evidence="9 10" key="1">
    <citation type="submission" date="2014-12" db="EMBL/GenBank/DDBJ databases">
        <title>Comparative genomics of the lactic acid bacteria isolated from the honey bee gut.</title>
        <authorList>
            <person name="Ellegaard K.M."/>
            <person name="Tamarit D."/>
            <person name="Javelind E."/>
            <person name="Olofsson T."/>
            <person name="Andersson S.G."/>
            <person name="Vasquez A."/>
        </authorList>
    </citation>
    <scope>NUCLEOTIDE SEQUENCE [LARGE SCALE GENOMIC DNA]</scope>
    <source>
        <strain evidence="9 10">Biut2</strain>
    </source>
</reference>
<proteinExistence type="inferred from homology"/>
<keyword evidence="3" id="KW-0813">Transport</keyword>
<dbReference type="PATRIC" id="fig|1218493.3.peg.1165"/>
<feature type="transmembrane region" description="Helical" evidence="8">
    <location>
        <begin position="137"/>
        <end position="157"/>
    </location>
</feature>
<evidence type="ECO:0000256" key="7">
    <source>
        <dbReference type="ARBA" id="ARBA00023136"/>
    </source>
</evidence>
<evidence type="ECO:0000313" key="9">
    <source>
        <dbReference type="EMBL" id="KJY55467.1"/>
    </source>
</evidence>
<keyword evidence="7 8" id="KW-0472">Membrane</keyword>
<dbReference type="HOGENOM" id="CLU_065777_3_0_9"/>
<dbReference type="AlphaFoldDB" id="A0A0F4L9H0"/>
<dbReference type="GO" id="GO:0005886">
    <property type="term" value="C:plasma membrane"/>
    <property type="evidence" value="ECO:0007669"/>
    <property type="project" value="UniProtKB-SubCell"/>
</dbReference>
<feature type="transmembrane region" description="Helical" evidence="8">
    <location>
        <begin position="215"/>
        <end position="234"/>
    </location>
</feature>
<dbReference type="Proteomes" id="UP000033533">
    <property type="component" value="Unassembled WGS sequence"/>
</dbReference>
<dbReference type="PANTHER" id="PTHR34979:SF1">
    <property type="entry name" value="INNER MEMBRANE PROTEIN YGAZ"/>
    <property type="match status" value="1"/>
</dbReference>
<feature type="transmembrane region" description="Helical" evidence="8">
    <location>
        <begin position="163"/>
        <end position="183"/>
    </location>
</feature>
<comment type="subcellular location">
    <subcellularLocation>
        <location evidence="1">Cell membrane</location>
        <topology evidence="1">Multi-pass membrane protein</topology>
    </subcellularLocation>
</comment>
<keyword evidence="6 8" id="KW-1133">Transmembrane helix</keyword>
<evidence type="ECO:0000256" key="6">
    <source>
        <dbReference type="ARBA" id="ARBA00022989"/>
    </source>
</evidence>
<protein>
    <submittedName>
        <fullName evidence="9">Azaleucine resistance protein AzlC</fullName>
    </submittedName>
</protein>